<evidence type="ECO:0000256" key="1">
    <source>
        <dbReference type="SAM" id="MobiDB-lite"/>
    </source>
</evidence>
<dbReference type="HOGENOM" id="CLU_2030747_0_0_1"/>
<reference evidence="2" key="2">
    <citation type="submission" date="2018-08" db="UniProtKB">
        <authorList>
            <consortium name="EnsemblPlants"/>
        </authorList>
    </citation>
    <scope>IDENTIFICATION</scope>
    <source>
        <strain evidence="2">Yugu1</strain>
    </source>
</reference>
<accession>K3Y012</accession>
<dbReference type="AlphaFoldDB" id="K3Y012"/>
<dbReference type="InParanoid" id="K3Y012"/>
<evidence type="ECO:0000313" key="2">
    <source>
        <dbReference type="EnsemblPlants" id="KQL10220"/>
    </source>
</evidence>
<name>K3Y012_SETIT</name>
<dbReference type="Gramene" id="KQL10220">
    <property type="protein sequence ID" value="KQL10220"/>
    <property type="gene ID" value="SETIT_007523mg"/>
</dbReference>
<sequence length="122" mass="13150">MARATKCRRQPLGAGGRTPPPAQALACGRICRRSPQVRRTADATAARCRSVGRRMPPPRATRVREVERGASASACPASESSASATVSACRGYRRRRCRSAWARECEAASRRGFSRYGGKAEA</sequence>
<reference evidence="3" key="1">
    <citation type="journal article" date="2012" name="Nat. Biotechnol.">
        <title>Reference genome sequence of the model plant Setaria.</title>
        <authorList>
            <person name="Bennetzen J.L."/>
            <person name="Schmutz J."/>
            <person name="Wang H."/>
            <person name="Percifield R."/>
            <person name="Hawkins J."/>
            <person name="Pontaroli A.C."/>
            <person name="Estep M."/>
            <person name="Feng L."/>
            <person name="Vaughn J.N."/>
            <person name="Grimwood J."/>
            <person name="Jenkins J."/>
            <person name="Barry K."/>
            <person name="Lindquist E."/>
            <person name="Hellsten U."/>
            <person name="Deshpande S."/>
            <person name="Wang X."/>
            <person name="Wu X."/>
            <person name="Mitros T."/>
            <person name="Triplett J."/>
            <person name="Yang X."/>
            <person name="Ye C.Y."/>
            <person name="Mauro-Herrera M."/>
            <person name="Wang L."/>
            <person name="Li P."/>
            <person name="Sharma M."/>
            <person name="Sharma R."/>
            <person name="Ronald P.C."/>
            <person name="Panaud O."/>
            <person name="Kellogg E.A."/>
            <person name="Brutnell T.P."/>
            <person name="Doust A.N."/>
            <person name="Tuskan G.A."/>
            <person name="Rokhsar D."/>
            <person name="Devos K.M."/>
        </authorList>
    </citation>
    <scope>NUCLEOTIDE SEQUENCE [LARGE SCALE GENOMIC DNA]</scope>
    <source>
        <strain evidence="3">cv. Yugu1</strain>
    </source>
</reference>
<dbReference type="Proteomes" id="UP000004995">
    <property type="component" value="Unassembled WGS sequence"/>
</dbReference>
<dbReference type="EnsemblPlants" id="KQL10220">
    <property type="protein sequence ID" value="KQL10220"/>
    <property type="gene ID" value="SETIT_007523mg"/>
</dbReference>
<organism evidence="2 3">
    <name type="scientific">Setaria italica</name>
    <name type="common">Foxtail millet</name>
    <name type="synonym">Panicum italicum</name>
    <dbReference type="NCBI Taxonomy" id="4555"/>
    <lineage>
        <taxon>Eukaryota</taxon>
        <taxon>Viridiplantae</taxon>
        <taxon>Streptophyta</taxon>
        <taxon>Embryophyta</taxon>
        <taxon>Tracheophyta</taxon>
        <taxon>Spermatophyta</taxon>
        <taxon>Magnoliopsida</taxon>
        <taxon>Liliopsida</taxon>
        <taxon>Poales</taxon>
        <taxon>Poaceae</taxon>
        <taxon>PACMAD clade</taxon>
        <taxon>Panicoideae</taxon>
        <taxon>Panicodae</taxon>
        <taxon>Paniceae</taxon>
        <taxon>Cenchrinae</taxon>
        <taxon>Setaria</taxon>
    </lineage>
</organism>
<evidence type="ECO:0000313" key="3">
    <source>
        <dbReference type="Proteomes" id="UP000004995"/>
    </source>
</evidence>
<dbReference type="EMBL" id="AGNK02002341">
    <property type="status" value="NOT_ANNOTATED_CDS"/>
    <property type="molecule type" value="Genomic_DNA"/>
</dbReference>
<feature type="region of interest" description="Disordered" evidence="1">
    <location>
        <begin position="52"/>
        <end position="77"/>
    </location>
</feature>
<feature type="region of interest" description="Disordered" evidence="1">
    <location>
        <begin position="1"/>
        <end position="21"/>
    </location>
</feature>
<protein>
    <submittedName>
        <fullName evidence="2">Uncharacterized protein</fullName>
    </submittedName>
</protein>
<keyword evidence="3" id="KW-1185">Reference proteome</keyword>
<proteinExistence type="predicted"/>